<dbReference type="InterPro" id="IPR001296">
    <property type="entry name" value="Glyco_trans_1"/>
</dbReference>
<comment type="caution">
    <text evidence="3">The sequence shown here is derived from an EMBL/GenBank/DDBJ whole genome shotgun (WGS) entry which is preliminary data.</text>
</comment>
<evidence type="ECO:0000313" key="4">
    <source>
        <dbReference type="Proteomes" id="UP001597533"/>
    </source>
</evidence>
<dbReference type="InterPro" id="IPR028098">
    <property type="entry name" value="Glyco_trans_4-like_N"/>
</dbReference>
<dbReference type="Gene3D" id="3.40.50.2000">
    <property type="entry name" value="Glycogen Phosphorylase B"/>
    <property type="match status" value="2"/>
</dbReference>
<gene>
    <name evidence="3" type="ORF">ACFS5M_06580</name>
</gene>
<organism evidence="3 4">
    <name type="scientific">Lacinutrix iliipiscaria</name>
    <dbReference type="NCBI Taxonomy" id="1230532"/>
    <lineage>
        <taxon>Bacteria</taxon>
        <taxon>Pseudomonadati</taxon>
        <taxon>Bacteroidota</taxon>
        <taxon>Flavobacteriia</taxon>
        <taxon>Flavobacteriales</taxon>
        <taxon>Flavobacteriaceae</taxon>
        <taxon>Lacinutrix</taxon>
    </lineage>
</organism>
<dbReference type="EC" id="2.4.-.-" evidence="3"/>
<keyword evidence="3" id="KW-0328">Glycosyltransferase</keyword>
<evidence type="ECO:0000313" key="3">
    <source>
        <dbReference type="EMBL" id="MFD2823328.1"/>
    </source>
</evidence>
<dbReference type="EMBL" id="JBHUOV010000001">
    <property type="protein sequence ID" value="MFD2823328.1"/>
    <property type="molecule type" value="Genomic_DNA"/>
</dbReference>
<evidence type="ECO:0000259" key="2">
    <source>
        <dbReference type="Pfam" id="PF13439"/>
    </source>
</evidence>
<dbReference type="PANTHER" id="PTHR12526:SF630">
    <property type="entry name" value="GLYCOSYLTRANSFERASE"/>
    <property type="match status" value="1"/>
</dbReference>
<dbReference type="GO" id="GO:0016757">
    <property type="term" value="F:glycosyltransferase activity"/>
    <property type="evidence" value="ECO:0007669"/>
    <property type="project" value="UniProtKB-KW"/>
</dbReference>
<evidence type="ECO:0000259" key="1">
    <source>
        <dbReference type="Pfam" id="PF00534"/>
    </source>
</evidence>
<keyword evidence="3" id="KW-0808">Transferase</keyword>
<feature type="domain" description="Glycosyl transferase family 1" evidence="1">
    <location>
        <begin position="180"/>
        <end position="343"/>
    </location>
</feature>
<sequence length="367" mass="42063">MAKKIKVLYTIPNFNTAGSGKSVYDLVKGLDRTVFEPEICCFHSKGAFYKEVEKLGVKIHLFPFTAPYTPRLTFLSRVLKIRKFFKTNQFDLIHSWHWSSDISEPLAAKLAGIPYVYTKKAMGWGKKYWTWRSKLSTKVIAVNEDIIDQYLYNMLPKTEKFPLAIDTNYYKPFAHKSETTKETYFKNDDFVILSIANMVAVKGIEILFEAVKALNDDQIKVLIVGNDQNEYGQDLKARYSNNTNFVFAGKQLEVRPYLALADLFVIPTKDEGRREGIPNAPLEAMATECIVLGSNVSGVKDILKTFPQCLFAASDIEALADRIKFVKEMPENERKSLAEAMRNQVVKEFSIQEFLKNHEELYLKIIK</sequence>
<dbReference type="RefSeq" id="WP_183487009.1">
    <property type="nucleotide sequence ID" value="NZ_JBHUOV010000001.1"/>
</dbReference>
<keyword evidence="4" id="KW-1185">Reference proteome</keyword>
<proteinExistence type="predicted"/>
<dbReference type="SUPFAM" id="SSF53756">
    <property type="entry name" value="UDP-Glycosyltransferase/glycogen phosphorylase"/>
    <property type="match status" value="1"/>
</dbReference>
<reference evidence="4" key="1">
    <citation type="journal article" date="2019" name="Int. J. Syst. Evol. Microbiol.">
        <title>The Global Catalogue of Microorganisms (GCM) 10K type strain sequencing project: providing services to taxonomists for standard genome sequencing and annotation.</title>
        <authorList>
            <consortium name="The Broad Institute Genomics Platform"/>
            <consortium name="The Broad Institute Genome Sequencing Center for Infectious Disease"/>
            <person name="Wu L."/>
            <person name="Ma J."/>
        </authorList>
    </citation>
    <scope>NUCLEOTIDE SEQUENCE [LARGE SCALE GENOMIC DNA]</scope>
    <source>
        <strain evidence="4">KCTC 32141</strain>
    </source>
</reference>
<accession>A0ABW5WPV7</accession>
<feature type="domain" description="Glycosyltransferase subfamily 4-like N-terminal" evidence="2">
    <location>
        <begin position="18"/>
        <end position="152"/>
    </location>
</feature>
<dbReference type="Pfam" id="PF00534">
    <property type="entry name" value="Glycos_transf_1"/>
    <property type="match status" value="1"/>
</dbReference>
<dbReference type="Proteomes" id="UP001597533">
    <property type="component" value="Unassembled WGS sequence"/>
</dbReference>
<dbReference type="PANTHER" id="PTHR12526">
    <property type="entry name" value="GLYCOSYLTRANSFERASE"/>
    <property type="match status" value="1"/>
</dbReference>
<protein>
    <submittedName>
        <fullName evidence="3">Glycosyltransferase</fullName>
        <ecNumber evidence="3">2.4.-.-</ecNumber>
    </submittedName>
</protein>
<name>A0ABW5WPV7_9FLAO</name>
<dbReference type="Pfam" id="PF13439">
    <property type="entry name" value="Glyco_transf_4"/>
    <property type="match status" value="1"/>
</dbReference>